<comment type="caution">
    <text evidence="1">The sequence shown here is derived from an EMBL/GenBank/DDBJ whole genome shotgun (WGS) entry which is preliminary data.</text>
</comment>
<evidence type="ECO:0000313" key="2">
    <source>
        <dbReference type="Proteomes" id="UP000308886"/>
    </source>
</evidence>
<accession>A0AC61QRQ6</accession>
<reference evidence="1" key="1">
    <citation type="submission" date="2019-04" db="EMBL/GenBank/DDBJ databases">
        <title>Microbes associate with the intestines of laboratory mice.</title>
        <authorList>
            <person name="Navarre W."/>
            <person name="Wong E."/>
            <person name="Huang K."/>
            <person name="Tropini C."/>
            <person name="Ng K."/>
            <person name="Yu B."/>
        </authorList>
    </citation>
    <scope>NUCLEOTIDE SEQUENCE</scope>
    <source>
        <strain evidence="1">NM73_A23</strain>
    </source>
</reference>
<evidence type="ECO:0000313" key="1">
    <source>
        <dbReference type="EMBL" id="TGX82867.1"/>
    </source>
</evidence>
<dbReference type="Proteomes" id="UP000308886">
    <property type="component" value="Unassembled WGS sequence"/>
</dbReference>
<organism evidence="1 2">
    <name type="scientific">Palleniella muris</name>
    <dbReference type="NCBI Taxonomy" id="3038145"/>
    <lineage>
        <taxon>Bacteria</taxon>
        <taxon>Pseudomonadati</taxon>
        <taxon>Bacteroidota</taxon>
        <taxon>Bacteroidia</taxon>
        <taxon>Bacteroidales</taxon>
        <taxon>Prevotellaceae</taxon>
        <taxon>Palleniella</taxon>
    </lineage>
</organism>
<dbReference type="EMBL" id="SRZC01000007">
    <property type="protein sequence ID" value="TGX82867.1"/>
    <property type="molecule type" value="Genomic_DNA"/>
</dbReference>
<proteinExistence type="predicted"/>
<gene>
    <name evidence="1" type="ORF">E5358_05925</name>
</gene>
<keyword evidence="2" id="KW-1185">Reference proteome</keyword>
<sequence>MKNVVLYIAMSIDGYIADRQGSVDWIKGQDDKAETPDTWTPFFENIDTVIMGRKTYQQIVTELSPGAWVYDGAVTYVLTHDATMPDTETVRFRDTDPCLLVEQLRKGTGKDIWICGGAETVAGLIDRDMIDVYHIAIIPVLLGSGIKQFGKTDSRLHLTLRRTLSYNGIVELVYERKHQK</sequence>
<name>A0AC61QRQ6_9BACT</name>
<protein>
    <submittedName>
        <fullName evidence="1">Dihydrofolate reductase</fullName>
    </submittedName>
</protein>